<protein>
    <submittedName>
        <fullName evidence="1">Uncharacterized protein</fullName>
    </submittedName>
</protein>
<dbReference type="Proteomes" id="UP001229355">
    <property type="component" value="Plasmid unnamed"/>
</dbReference>
<geneLocation type="plasmid" evidence="1 2">
    <name>unnamed</name>
</geneLocation>
<accession>A0ABY8DPX2</accession>
<keyword evidence="2" id="KW-1185">Reference proteome</keyword>
<dbReference type="InterPro" id="IPR036590">
    <property type="entry name" value="SRAP-like"/>
</dbReference>
<organism evidence="1 2">
    <name type="scientific">Sinorhizobium garamanticum</name>
    <dbReference type="NCBI Taxonomy" id="680247"/>
    <lineage>
        <taxon>Bacteria</taxon>
        <taxon>Pseudomonadati</taxon>
        <taxon>Pseudomonadota</taxon>
        <taxon>Alphaproteobacteria</taxon>
        <taxon>Hyphomicrobiales</taxon>
        <taxon>Rhizobiaceae</taxon>
        <taxon>Sinorhizobium/Ensifer group</taxon>
        <taxon>Sinorhizobium</taxon>
    </lineage>
</organism>
<dbReference type="EMBL" id="CP120375">
    <property type="protein sequence ID" value="WEX91742.1"/>
    <property type="molecule type" value="Genomic_DNA"/>
</dbReference>
<keyword evidence="1" id="KW-0614">Plasmid</keyword>
<evidence type="ECO:0000313" key="1">
    <source>
        <dbReference type="EMBL" id="WEX91742.1"/>
    </source>
</evidence>
<dbReference type="SUPFAM" id="SSF143081">
    <property type="entry name" value="BB1717-like"/>
    <property type="match status" value="1"/>
</dbReference>
<gene>
    <name evidence="1" type="ORF">PZN02_006055</name>
</gene>
<proteinExistence type="predicted"/>
<dbReference type="RefSeq" id="WP_280663698.1">
    <property type="nucleotide sequence ID" value="NZ_CP120375.1"/>
</dbReference>
<dbReference type="Gene3D" id="3.90.1680.20">
    <property type="match status" value="1"/>
</dbReference>
<sequence>MTNRANSTTEVFPDKPGPLIRNTVGGERELVNPTWVMPSPPFVRGQTGLRVTNIRNVITALAALADAAIPLRCALDGAL</sequence>
<name>A0ABY8DPX2_9HYPH</name>
<reference evidence="1 2" key="1">
    <citation type="submission" date="2023-03" db="EMBL/GenBank/DDBJ databases">
        <authorList>
            <person name="Kaur S."/>
            <person name="Espinosa-Saiz D."/>
            <person name="Velazquez E."/>
            <person name="Menendez E."/>
            <person name="diCenzo G.C."/>
        </authorList>
    </citation>
    <scope>NUCLEOTIDE SEQUENCE [LARGE SCALE GENOMIC DNA]</scope>
    <source>
        <strain evidence="1 2">LMG 24692</strain>
        <plasmid evidence="1 2">unnamed</plasmid>
    </source>
</reference>
<evidence type="ECO:0000313" key="2">
    <source>
        <dbReference type="Proteomes" id="UP001229355"/>
    </source>
</evidence>